<dbReference type="Proteomes" id="UP000325081">
    <property type="component" value="Unassembled WGS sequence"/>
</dbReference>
<comment type="caution">
    <text evidence="2">The sequence shown here is derived from an EMBL/GenBank/DDBJ whole genome shotgun (WGS) entry which is preliminary data.</text>
</comment>
<evidence type="ECO:0000313" key="2">
    <source>
        <dbReference type="EMBL" id="GER47047.1"/>
    </source>
</evidence>
<keyword evidence="1" id="KW-0732">Signal</keyword>
<proteinExistence type="predicted"/>
<accession>A0A5A7QRK4</accession>
<evidence type="ECO:0000256" key="1">
    <source>
        <dbReference type="SAM" id="SignalP"/>
    </source>
</evidence>
<dbReference type="AlphaFoldDB" id="A0A5A7QRK4"/>
<organism evidence="2 3">
    <name type="scientific">Striga asiatica</name>
    <name type="common">Asiatic witchweed</name>
    <name type="synonym">Buchnera asiatica</name>
    <dbReference type="NCBI Taxonomy" id="4170"/>
    <lineage>
        <taxon>Eukaryota</taxon>
        <taxon>Viridiplantae</taxon>
        <taxon>Streptophyta</taxon>
        <taxon>Embryophyta</taxon>
        <taxon>Tracheophyta</taxon>
        <taxon>Spermatophyta</taxon>
        <taxon>Magnoliopsida</taxon>
        <taxon>eudicotyledons</taxon>
        <taxon>Gunneridae</taxon>
        <taxon>Pentapetalae</taxon>
        <taxon>asterids</taxon>
        <taxon>lamiids</taxon>
        <taxon>Lamiales</taxon>
        <taxon>Orobanchaceae</taxon>
        <taxon>Buchnereae</taxon>
        <taxon>Striga</taxon>
    </lineage>
</organism>
<feature type="signal peptide" evidence="1">
    <location>
        <begin position="1"/>
        <end position="25"/>
    </location>
</feature>
<keyword evidence="3" id="KW-1185">Reference proteome</keyword>
<sequence>MNHAPNIRFLVTGRLRLSLLSPVISDPSTPVSGCLEESTARLPVVSVRLLPCLFVSAVFGRPRLPPPPPVSGCFHSSSPTSGHVRSSPFVFGCLRLSPPKSTVERDQNLSEAVANGIKEKGYFIVGFRGGAAEVGAARAEEVGKFCLKLCGDGVLRSFVFSSFWKRVSFLQVRGVFANV</sequence>
<dbReference type="EMBL" id="BKCP01007737">
    <property type="protein sequence ID" value="GER47047.1"/>
    <property type="molecule type" value="Genomic_DNA"/>
</dbReference>
<reference evidence="3" key="1">
    <citation type="journal article" date="2019" name="Curr. Biol.">
        <title>Genome Sequence of Striga asiatica Provides Insight into the Evolution of Plant Parasitism.</title>
        <authorList>
            <person name="Yoshida S."/>
            <person name="Kim S."/>
            <person name="Wafula E.K."/>
            <person name="Tanskanen J."/>
            <person name="Kim Y.M."/>
            <person name="Honaas L."/>
            <person name="Yang Z."/>
            <person name="Spallek T."/>
            <person name="Conn C.E."/>
            <person name="Ichihashi Y."/>
            <person name="Cheong K."/>
            <person name="Cui S."/>
            <person name="Der J.P."/>
            <person name="Gundlach H."/>
            <person name="Jiao Y."/>
            <person name="Hori C."/>
            <person name="Ishida J.K."/>
            <person name="Kasahara H."/>
            <person name="Kiba T."/>
            <person name="Kim M.S."/>
            <person name="Koo N."/>
            <person name="Laohavisit A."/>
            <person name="Lee Y.H."/>
            <person name="Lumba S."/>
            <person name="McCourt P."/>
            <person name="Mortimer J.C."/>
            <person name="Mutuku J.M."/>
            <person name="Nomura T."/>
            <person name="Sasaki-Sekimoto Y."/>
            <person name="Seto Y."/>
            <person name="Wang Y."/>
            <person name="Wakatake T."/>
            <person name="Sakakibara H."/>
            <person name="Demura T."/>
            <person name="Yamaguchi S."/>
            <person name="Yoneyama K."/>
            <person name="Manabe R.I."/>
            <person name="Nelson D.C."/>
            <person name="Schulman A.H."/>
            <person name="Timko M.P."/>
            <person name="dePamphilis C.W."/>
            <person name="Choi D."/>
            <person name="Shirasu K."/>
        </authorList>
    </citation>
    <scope>NUCLEOTIDE SEQUENCE [LARGE SCALE GENOMIC DNA]</scope>
    <source>
        <strain evidence="3">cv. UVA1</strain>
    </source>
</reference>
<evidence type="ECO:0000313" key="3">
    <source>
        <dbReference type="Proteomes" id="UP000325081"/>
    </source>
</evidence>
<feature type="chain" id="PRO_5022914335" evidence="1">
    <location>
        <begin position="26"/>
        <end position="179"/>
    </location>
</feature>
<gene>
    <name evidence="2" type="ORF">STAS_24125</name>
</gene>
<name>A0A5A7QRK4_STRAF</name>
<protein>
    <submittedName>
        <fullName evidence="2">Microtubule-associated protein RP/EB family member 2</fullName>
    </submittedName>
</protein>